<evidence type="ECO:0000313" key="2">
    <source>
        <dbReference type="Proteomes" id="UP000250140"/>
    </source>
</evidence>
<organism evidence="1 2">
    <name type="scientific">Glonium stellatum</name>
    <dbReference type="NCBI Taxonomy" id="574774"/>
    <lineage>
        <taxon>Eukaryota</taxon>
        <taxon>Fungi</taxon>
        <taxon>Dikarya</taxon>
        <taxon>Ascomycota</taxon>
        <taxon>Pezizomycotina</taxon>
        <taxon>Dothideomycetes</taxon>
        <taxon>Pleosporomycetidae</taxon>
        <taxon>Gloniales</taxon>
        <taxon>Gloniaceae</taxon>
        <taxon>Glonium</taxon>
    </lineage>
</organism>
<feature type="non-terminal residue" evidence="1">
    <location>
        <position position="1"/>
    </location>
</feature>
<dbReference type="EMBL" id="KV750677">
    <property type="protein sequence ID" value="OCL03807.1"/>
    <property type="molecule type" value="Genomic_DNA"/>
</dbReference>
<accession>A0A8E2ERZ3</accession>
<dbReference type="Proteomes" id="UP000250140">
    <property type="component" value="Unassembled WGS sequence"/>
</dbReference>
<proteinExistence type="predicted"/>
<reference evidence="1 2" key="1">
    <citation type="journal article" date="2016" name="Nat. Commun.">
        <title>Ectomycorrhizal ecology is imprinted in the genome of the dominant symbiotic fungus Cenococcum geophilum.</title>
        <authorList>
            <consortium name="DOE Joint Genome Institute"/>
            <person name="Peter M."/>
            <person name="Kohler A."/>
            <person name="Ohm R.A."/>
            <person name="Kuo A."/>
            <person name="Krutzmann J."/>
            <person name="Morin E."/>
            <person name="Arend M."/>
            <person name="Barry K.W."/>
            <person name="Binder M."/>
            <person name="Choi C."/>
            <person name="Clum A."/>
            <person name="Copeland A."/>
            <person name="Grisel N."/>
            <person name="Haridas S."/>
            <person name="Kipfer T."/>
            <person name="LaButti K."/>
            <person name="Lindquist E."/>
            <person name="Lipzen A."/>
            <person name="Maire R."/>
            <person name="Meier B."/>
            <person name="Mihaltcheva S."/>
            <person name="Molinier V."/>
            <person name="Murat C."/>
            <person name="Poggeler S."/>
            <person name="Quandt C.A."/>
            <person name="Sperisen C."/>
            <person name="Tritt A."/>
            <person name="Tisserant E."/>
            <person name="Crous P.W."/>
            <person name="Henrissat B."/>
            <person name="Nehls U."/>
            <person name="Egli S."/>
            <person name="Spatafora J.W."/>
            <person name="Grigoriev I.V."/>
            <person name="Martin F.M."/>
        </authorList>
    </citation>
    <scope>NUCLEOTIDE SEQUENCE [LARGE SCALE GENOMIC DNA]</scope>
    <source>
        <strain evidence="1 2">CBS 207.34</strain>
    </source>
</reference>
<evidence type="ECO:0000313" key="1">
    <source>
        <dbReference type="EMBL" id="OCL03807.1"/>
    </source>
</evidence>
<name>A0A8E2ERZ3_9PEZI</name>
<keyword evidence="2" id="KW-1185">Reference proteome</keyword>
<protein>
    <submittedName>
        <fullName evidence="1">Uncharacterized protein</fullName>
    </submittedName>
</protein>
<sequence>MRGISVIVRTIICIYRILKFIYNFPPLALPITQAYYPLLTRRNSLFMNSHV</sequence>
<dbReference type="AlphaFoldDB" id="A0A8E2ERZ3"/>
<gene>
    <name evidence="1" type="ORF">AOQ84DRAFT_356709</name>
</gene>